<gene>
    <name evidence="3" type="ORF">DFR29_106162</name>
</gene>
<dbReference type="PANTHER" id="PTHR22870:SF408">
    <property type="entry name" value="OS09G0560450 PROTEIN"/>
    <property type="match status" value="1"/>
</dbReference>
<dbReference type="InterPro" id="IPR000408">
    <property type="entry name" value="Reg_chr_condens"/>
</dbReference>
<evidence type="ECO:0000313" key="4">
    <source>
        <dbReference type="Proteomes" id="UP000295293"/>
    </source>
</evidence>
<reference evidence="3 4" key="1">
    <citation type="submission" date="2019-03" db="EMBL/GenBank/DDBJ databases">
        <title>Genomic Encyclopedia of Type Strains, Phase IV (KMG-IV): sequencing the most valuable type-strain genomes for metagenomic binning, comparative biology and taxonomic classification.</title>
        <authorList>
            <person name="Goeker M."/>
        </authorList>
    </citation>
    <scope>NUCLEOTIDE SEQUENCE [LARGE SCALE GENOMIC DNA]</scope>
    <source>
        <strain evidence="3 4">DSM 21667</strain>
    </source>
</reference>
<proteinExistence type="predicted"/>
<feature type="domain" description="RCC1-like" evidence="2">
    <location>
        <begin position="41"/>
        <end position="350"/>
    </location>
</feature>
<dbReference type="InterPro" id="IPR009091">
    <property type="entry name" value="RCC1/BLIP-II"/>
</dbReference>
<evidence type="ECO:0000313" key="3">
    <source>
        <dbReference type="EMBL" id="TDR44016.1"/>
    </source>
</evidence>
<dbReference type="AlphaFoldDB" id="A0A4R6YYH6"/>
<accession>A0A4R6YYH6</accession>
<dbReference type="Pfam" id="PF25390">
    <property type="entry name" value="WD40_RLD"/>
    <property type="match status" value="1"/>
</dbReference>
<protein>
    <submittedName>
        <fullName evidence="3">Alpha-tubulin suppressor-like RCC1 family protein</fullName>
    </submittedName>
</protein>
<sequence length="766" mass="77359">MITSLSRSTPIPRPRRRRRPLPWFRALLAVATLLLPGLVAAKSVAAGTNRACAITAAGALKCWGASPGDGGGGSQAPVPVFGLEQGALHVAQGATQSCVLSTGGRLRCWGNNSYGQLGDNTTTARSTPADVVGFASGALDFAVGAEFGCAVTATGGVRCWGRNHQGQLGDNSTTQRNAPVDVPGLSAIRAVATGYYHACALSQAGAVKCWGYNNRGQLGDGSNLNRLTPIAVAGLGSGVSAIAAGGYTTCALLADATVRCWGQNDAGQLGDGSLVDRWQPTAVLSLSGVAEISVGGYHTCARSAAGAAFCWGANGNGELGDSTRLNRLTPVAVTDLGSAVTQIATGTELSCFRRSNHEIRCAGNGDVGALGNGFDGGWASLAQSLAALPEAVDKLAAGGHIGANIQDGHTCARTLSGGAWCWGSNYRGQLGQGHTNWSRNGPAVVTGYASGVRDIGAGSGHSCLLTQAGAVKCWGGNDQGQLGNNATGNRTLPEDVVGASSQVTQLGVGIFHNCVRTSAGGVRCWGDNNFGQLGDGTATDRRSAVDVAGMLSGMRSVSAGGSHSCAVSSAGALRCWGDNTYGQLGDGTVTARTTPVPVSGLGSGVDSVSLGEFHSCALLSSGAVKCWGLNDYGQVGDGGNTQQLLPVDVAGLGAGSTSSIEAGGRHTCARSGGGLLCWGINNRAQLGDGSTANRYVPTPAAGLSAGVNVYSAGGYHTCATRQGLVYCFGWGENGPLGNGRETDYLQAQAVATWLVAGDVIFRDSFQ</sequence>
<comment type="caution">
    <text evidence="3">The sequence shown here is derived from an EMBL/GenBank/DDBJ whole genome shotgun (WGS) entry which is preliminary data.</text>
</comment>
<dbReference type="Pfam" id="PF00415">
    <property type="entry name" value="RCC1"/>
    <property type="match status" value="1"/>
</dbReference>
<keyword evidence="1" id="KW-0677">Repeat</keyword>
<dbReference type="OrthoDB" id="238206at2"/>
<dbReference type="PRINTS" id="PR00633">
    <property type="entry name" value="RCCNDNSATION"/>
</dbReference>
<dbReference type="Proteomes" id="UP000295293">
    <property type="component" value="Unassembled WGS sequence"/>
</dbReference>
<dbReference type="PROSITE" id="PS50012">
    <property type="entry name" value="RCC1_3"/>
    <property type="match status" value="11"/>
</dbReference>
<organism evidence="3 4">
    <name type="scientific">Tahibacter aquaticus</name>
    <dbReference type="NCBI Taxonomy" id="520092"/>
    <lineage>
        <taxon>Bacteria</taxon>
        <taxon>Pseudomonadati</taxon>
        <taxon>Pseudomonadota</taxon>
        <taxon>Gammaproteobacteria</taxon>
        <taxon>Lysobacterales</taxon>
        <taxon>Rhodanobacteraceae</taxon>
        <taxon>Tahibacter</taxon>
    </lineage>
</organism>
<dbReference type="EMBL" id="SNZH01000006">
    <property type="protein sequence ID" value="TDR44016.1"/>
    <property type="molecule type" value="Genomic_DNA"/>
</dbReference>
<dbReference type="Gene3D" id="2.130.10.30">
    <property type="entry name" value="Regulator of chromosome condensation 1/beta-lactamase-inhibitor protein II"/>
    <property type="match status" value="4"/>
</dbReference>
<dbReference type="RefSeq" id="WP_133818759.1">
    <property type="nucleotide sequence ID" value="NZ_SNZH01000006.1"/>
</dbReference>
<dbReference type="SUPFAM" id="SSF50985">
    <property type="entry name" value="RCC1/BLIP-II"/>
    <property type="match status" value="2"/>
</dbReference>
<dbReference type="PANTHER" id="PTHR22870">
    <property type="entry name" value="REGULATOR OF CHROMOSOME CONDENSATION"/>
    <property type="match status" value="1"/>
</dbReference>
<keyword evidence="4" id="KW-1185">Reference proteome</keyword>
<name>A0A4R6YYH6_9GAMM</name>
<evidence type="ECO:0000256" key="1">
    <source>
        <dbReference type="ARBA" id="ARBA00022737"/>
    </source>
</evidence>
<dbReference type="InterPro" id="IPR058923">
    <property type="entry name" value="RCC1-like_dom"/>
</dbReference>
<dbReference type="Pfam" id="PF13540">
    <property type="entry name" value="RCC1_2"/>
    <property type="match status" value="5"/>
</dbReference>
<evidence type="ECO:0000259" key="2">
    <source>
        <dbReference type="Pfam" id="PF25390"/>
    </source>
</evidence>
<dbReference type="InterPro" id="IPR051210">
    <property type="entry name" value="Ub_ligase/GEF_domain"/>
</dbReference>